<comment type="caution">
    <text evidence="1">The sequence shown here is derived from an EMBL/GenBank/DDBJ whole genome shotgun (WGS) entry which is preliminary data.</text>
</comment>
<gene>
    <name evidence="1" type="ORF">AVEN_162239_1</name>
</gene>
<organism evidence="1 2">
    <name type="scientific">Araneus ventricosus</name>
    <name type="common">Orbweaver spider</name>
    <name type="synonym">Epeira ventricosa</name>
    <dbReference type="NCBI Taxonomy" id="182803"/>
    <lineage>
        <taxon>Eukaryota</taxon>
        <taxon>Metazoa</taxon>
        <taxon>Ecdysozoa</taxon>
        <taxon>Arthropoda</taxon>
        <taxon>Chelicerata</taxon>
        <taxon>Arachnida</taxon>
        <taxon>Araneae</taxon>
        <taxon>Araneomorphae</taxon>
        <taxon>Entelegynae</taxon>
        <taxon>Araneoidea</taxon>
        <taxon>Araneidae</taxon>
        <taxon>Araneus</taxon>
    </lineage>
</organism>
<evidence type="ECO:0000313" key="1">
    <source>
        <dbReference type="EMBL" id="GBN88995.1"/>
    </source>
</evidence>
<sequence length="201" mass="22277">MFASWSSLWHPRSPSSSSLRGDNFLPNLSERFAMGRRVPGLKANSTFAVYVGLLQVKSYIGGSNVLPLVWCLQPTSTDSPFGFRVYRDGRAIVVQKFGERVSSQVLSSSSDRCSNLQGPSQNSSRVASKRGVNITNLNCRKGCQNIVTQPCSDFLDLCNFHIPLHMTVFCISVPSTGFETVWMLFLAKVKQIFAIFLVKAK</sequence>
<dbReference type="AlphaFoldDB" id="A0A4Y2SPI1"/>
<reference evidence="1 2" key="1">
    <citation type="journal article" date="2019" name="Sci. Rep.">
        <title>Orb-weaving spider Araneus ventricosus genome elucidates the spidroin gene catalogue.</title>
        <authorList>
            <person name="Kono N."/>
            <person name="Nakamura H."/>
            <person name="Ohtoshi R."/>
            <person name="Moran D.A.P."/>
            <person name="Shinohara A."/>
            <person name="Yoshida Y."/>
            <person name="Fujiwara M."/>
            <person name="Mori M."/>
            <person name="Tomita M."/>
            <person name="Arakawa K."/>
        </authorList>
    </citation>
    <scope>NUCLEOTIDE SEQUENCE [LARGE SCALE GENOMIC DNA]</scope>
</reference>
<protein>
    <submittedName>
        <fullName evidence="1">Uncharacterized protein</fullName>
    </submittedName>
</protein>
<dbReference type="Proteomes" id="UP000499080">
    <property type="component" value="Unassembled WGS sequence"/>
</dbReference>
<evidence type="ECO:0000313" key="2">
    <source>
        <dbReference type="Proteomes" id="UP000499080"/>
    </source>
</evidence>
<dbReference type="EMBL" id="BGPR01022568">
    <property type="protein sequence ID" value="GBN88995.1"/>
    <property type="molecule type" value="Genomic_DNA"/>
</dbReference>
<accession>A0A4Y2SPI1</accession>
<name>A0A4Y2SPI1_ARAVE</name>
<keyword evidence="2" id="KW-1185">Reference proteome</keyword>
<proteinExistence type="predicted"/>